<feature type="transmembrane region" description="Helical" evidence="1">
    <location>
        <begin position="12"/>
        <end position="31"/>
    </location>
</feature>
<evidence type="ECO:0008006" key="4">
    <source>
        <dbReference type="Google" id="ProtNLM"/>
    </source>
</evidence>
<sequence length="71" mass="8175">MELLKLKLCPYLVLSAVIVCGVLHVGVGMPAGNLESPLEVMAQVPQWHCMRYRKFELVRRCRSYKNSLRRS</sequence>
<evidence type="ECO:0000313" key="3">
    <source>
        <dbReference type="Proteomes" id="UP001162162"/>
    </source>
</evidence>
<evidence type="ECO:0000256" key="1">
    <source>
        <dbReference type="SAM" id="Phobius"/>
    </source>
</evidence>
<keyword evidence="1" id="KW-0472">Membrane</keyword>
<dbReference type="AlphaFoldDB" id="A0AAV8Z6K1"/>
<accession>A0AAV8Z6K1</accession>
<evidence type="ECO:0000313" key="2">
    <source>
        <dbReference type="EMBL" id="KAJ8959494.1"/>
    </source>
</evidence>
<comment type="caution">
    <text evidence="2">The sequence shown here is derived from an EMBL/GenBank/DDBJ whole genome shotgun (WGS) entry which is preliminary data.</text>
</comment>
<keyword evidence="1" id="KW-1133">Transmembrane helix</keyword>
<keyword evidence="1" id="KW-0812">Transmembrane</keyword>
<dbReference type="Proteomes" id="UP001162162">
    <property type="component" value="Unassembled WGS sequence"/>
</dbReference>
<organism evidence="2 3">
    <name type="scientific">Aromia moschata</name>
    <dbReference type="NCBI Taxonomy" id="1265417"/>
    <lineage>
        <taxon>Eukaryota</taxon>
        <taxon>Metazoa</taxon>
        <taxon>Ecdysozoa</taxon>
        <taxon>Arthropoda</taxon>
        <taxon>Hexapoda</taxon>
        <taxon>Insecta</taxon>
        <taxon>Pterygota</taxon>
        <taxon>Neoptera</taxon>
        <taxon>Endopterygota</taxon>
        <taxon>Coleoptera</taxon>
        <taxon>Polyphaga</taxon>
        <taxon>Cucujiformia</taxon>
        <taxon>Chrysomeloidea</taxon>
        <taxon>Cerambycidae</taxon>
        <taxon>Cerambycinae</taxon>
        <taxon>Callichromatini</taxon>
        <taxon>Aromia</taxon>
    </lineage>
</organism>
<protein>
    <recommendedName>
        <fullName evidence="4">Secreted protein</fullName>
    </recommendedName>
</protein>
<keyword evidence="3" id="KW-1185">Reference proteome</keyword>
<gene>
    <name evidence="2" type="ORF">NQ318_022191</name>
</gene>
<reference evidence="2" key="1">
    <citation type="journal article" date="2023" name="Insect Mol. Biol.">
        <title>Genome sequencing provides insights into the evolution of gene families encoding plant cell wall-degrading enzymes in longhorned beetles.</title>
        <authorList>
            <person name="Shin N.R."/>
            <person name="Okamura Y."/>
            <person name="Kirsch R."/>
            <person name="Pauchet Y."/>
        </authorList>
    </citation>
    <scope>NUCLEOTIDE SEQUENCE</scope>
    <source>
        <strain evidence="2">AMC_N1</strain>
    </source>
</reference>
<proteinExistence type="predicted"/>
<dbReference type="EMBL" id="JAPWTK010000013">
    <property type="protein sequence ID" value="KAJ8959494.1"/>
    <property type="molecule type" value="Genomic_DNA"/>
</dbReference>
<name>A0AAV8Z6K1_9CUCU</name>